<dbReference type="RefSeq" id="WP_039301549.1">
    <property type="nucleotide sequence ID" value="NZ_JQHL01000002.1"/>
</dbReference>
<dbReference type="Proteomes" id="UP000032869">
    <property type="component" value="Unassembled WGS sequence"/>
</dbReference>
<comment type="caution">
    <text evidence="1">The sequence shown here is derived from an EMBL/GenBank/DDBJ whole genome shotgun (WGS) entry which is preliminary data.</text>
</comment>
<reference evidence="1 2" key="1">
    <citation type="submission" date="2014-08" db="EMBL/GenBank/DDBJ databases">
        <title>Genome sequences of NCPPB Pectobacterium isolates.</title>
        <authorList>
            <person name="Glover R.H."/>
            <person name="Sapp M."/>
            <person name="Elphinstone J."/>
        </authorList>
    </citation>
    <scope>NUCLEOTIDE SEQUENCE [LARGE SCALE GENOMIC DNA]</scope>
    <source>
        <strain evidence="1 2">NCPPB 2793</strain>
    </source>
</reference>
<name>A0ABR4V167_9GAMM</name>
<protein>
    <submittedName>
        <fullName evidence="1">Uncharacterized protein</fullName>
    </submittedName>
</protein>
<dbReference type="EMBL" id="JQHL01000002">
    <property type="protein sequence ID" value="KFX20803.1"/>
    <property type="molecule type" value="Genomic_DNA"/>
</dbReference>
<organism evidence="1 2">
    <name type="scientific">Pectobacterium betavasculorum</name>
    <dbReference type="NCBI Taxonomy" id="55207"/>
    <lineage>
        <taxon>Bacteria</taxon>
        <taxon>Pseudomonadati</taxon>
        <taxon>Pseudomonadota</taxon>
        <taxon>Gammaproteobacteria</taxon>
        <taxon>Enterobacterales</taxon>
        <taxon>Pectobacteriaceae</taxon>
        <taxon>Pectobacterium</taxon>
    </lineage>
</organism>
<dbReference type="Pfam" id="PF23842">
    <property type="entry name" value="Phage_tail_terminator_3"/>
    <property type="match status" value="1"/>
</dbReference>
<accession>A0ABR4V167</accession>
<evidence type="ECO:0000313" key="1">
    <source>
        <dbReference type="EMBL" id="KFX20803.1"/>
    </source>
</evidence>
<dbReference type="InterPro" id="IPR056950">
    <property type="entry name" value="Phage_tail_terminator_3"/>
</dbReference>
<proteinExistence type="predicted"/>
<keyword evidence="2" id="KW-1185">Reference proteome</keyword>
<sequence length="130" mass="14409">MTIFEKVADWLDAAKLPSGDDLIAGYKLQLVQWIEQKADTGVMRYIVVQPDGGTPRYRCLGAYDYVLLNIISAKNDPEPAITTAQSIMDYVTNNANDDVLNFIANAGGFPTPIPTEEGRTVIRLRFEIIS</sequence>
<gene>
    <name evidence="1" type="ORF">JV35_06260</name>
</gene>
<evidence type="ECO:0000313" key="2">
    <source>
        <dbReference type="Proteomes" id="UP000032869"/>
    </source>
</evidence>